<gene>
    <name evidence="1" type="ORF">QJT81_07230</name>
</gene>
<dbReference type="KEGG" id="tput:QJT81_07230"/>
<protein>
    <submittedName>
        <fullName evidence="1">Uncharacterized protein</fullName>
    </submittedName>
</protein>
<reference evidence="1" key="1">
    <citation type="journal article" date="2023" name="Int. J. Mol. Sci.">
        <title>Metagenomics Revealed a New Genus 'Candidatus Thiocaldithrix dubininis' gen. nov., sp. nov. and a New Species 'Candidatus Thiothrix putei' sp. nov. in the Family Thiotrichaceae, Some Members of Which Have Traits of Both Na+- and H+-Motive Energetics.</title>
        <authorList>
            <person name="Ravin N.V."/>
            <person name="Muntyan M.S."/>
            <person name="Smolyakov D.D."/>
            <person name="Rudenko T.S."/>
            <person name="Beletsky A.V."/>
            <person name="Mardanov A.V."/>
            <person name="Grabovich M.Y."/>
        </authorList>
    </citation>
    <scope>NUCLEOTIDE SEQUENCE</scope>
    <source>
        <strain evidence="1">GKL-02</strain>
    </source>
</reference>
<proteinExistence type="predicted"/>
<dbReference type="AlphaFoldDB" id="A0AA95HK70"/>
<name>A0AA95HK70_9GAMM</name>
<dbReference type="Proteomes" id="UP001301326">
    <property type="component" value="Chromosome"/>
</dbReference>
<sequence>MQAREQLRDYQHDCATLEGYDSISLQPATYDKLGSSHCGVPRAGFVAVGGDVGNIEPNTGILFHYCNIVVCRDAGDTHHFIHVVTD</sequence>
<evidence type="ECO:0000313" key="1">
    <source>
        <dbReference type="EMBL" id="WGZ95771.1"/>
    </source>
</evidence>
<reference evidence="1" key="2">
    <citation type="submission" date="2023-04" db="EMBL/GenBank/DDBJ databases">
        <authorList>
            <person name="Beletskiy A.V."/>
            <person name="Mardanov A.V."/>
            <person name="Ravin N.V."/>
        </authorList>
    </citation>
    <scope>NUCLEOTIDE SEQUENCE</scope>
    <source>
        <strain evidence="1">GKL-02</strain>
    </source>
</reference>
<dbReference type="EMBL" id="CP124756">
    <property type="protein sequence ID" value="WGZ95771.1"/>
    <property type="molecule type" value="Genomic_DNA"/>
</dbReference>
<organism evidence="1">
    <name type="scientific">Candidatus Thiothrix putei</name>
    <dbReference type="NCBI Taxonomy" id="3080811"/>
    <lineage>
        <taxon>Bacteria</taxon>
        <taxon>Pseudomonadati</taxon>
        <taxon>Pseudomonadota</taxon>
        <taxon>Gammaproteobacteria</taxon>
        <taxon>Thiotrichales</taxon>
        <taxon>Thiotrichaceae</taxon>
        <taxon>Thiothrix</taxon>
    </lineage>
</organism>
<accession>A0AA95HK70</accession>